<dbReference type="Gene3D" id="3.30.43.10">
    <property type="entry name" value="Uridine Diphospho-n-acetylenolpyruvylglucosamine Reductase, domain 2"/>
    <property type="match status" value="1"/>
</dbReference>
<evidence type="ECO:0000256" key="12">
    <source>
        <dbReference type="ARBA" id="ARBA00023002"/>
    </source>
</evidence>
<dbReference type="PROSITE" id="PS51387">
    <property type="entry name" value="FAD_PCMH"/>
    <property type="match status" value="1"/>
</dbReference>
<dbReference type="GO" id="GO:0005829">
    <property type="term" value="C:cytosol"/>
    <property type="evidence" value="ECO:0007669"/>
    <property type="project" value="TreeGrafter"/>
</dbReference>
<keyword evidence="14 16" id="KW-0961">Cell wall biogenesis/degradation</keyword>
<evidence type="ECO:0000256" key="16">
    <source>
        <dbReference type="HAMAP-Rule" id="MF_00037"/>
    </source>
</evidence>
<organism evidence="18">
    <name type="scientific">uncultured Candidatus Melainabacteria bacterium</name>
    <dbReference type="NCBI Taxonomy" id="2682970"/>
    <lineage>
        <taxon>Bacteria</taxon>
        <taxon>Bacillati</taxon>
        <taxon>Candidatus Melainabacteria</taxon>
        <taxon>environmental samples</taxon>
    </lineage>
</organism>
<protein>
    <recommendedName>
        <fullName evidence="16">UDP-N-acetylenolpyruvoylglucosamine reductase</fullName>
        <ecNumber evidence="16">1.3.1.98</ecNumber>
    </recommendedName>
    <alternativeName>
        <fullName evidence="16">UDP-N-acetylmuramate dehydrogenase</fullName>
    </alternativeName>
</protein>
<feature type="active site" evidence="16">
    <location>
        <position position="158"/>
    </location>
</feature>
<keyword evidence="5 16" id="KW-0963">Cytoplasm</keyword>
<dbReference type="InterPro" id="IPR016167">
    <property type="entry name" value="FAD-bd_PCMH_sub1"/>
</dbReference>
<dbReference type="GO" id="GO:0071949">
    <property type="term" value="F:FAD binding"/>
    <property type="evidence" value="ECO:0007669"/>
    <property type="project" value="InterPro"/>
</dbReference>
<keyword evidence="10 16" id="KW-0133">Cell shape</keyword>
<dbReference type="GO" id="GO:0008360">
    <property type="term" value="P:regulation of cell shape"/>
    <property type="evidence" value="ECO:0007669"/>
    <property type="project" value="UniProtKB-KW"/>
</dbReference>
<comment type="pathway">
    <text evidence="4 16">Cell wall biogenesis; peptidoglycan biosynthesis.</text>
</comment>
<evidence type="ECO:0000256" key="15">
    <source>
        <dbReference type="ARBA" id="ARBA00048914"/>
    </source>
</evidence>
<dbReference type="InterPro" id="IPR016169">
    <property type="entry name" value="FAD-bd_PCMH_sub2"/>
</dbReference>
<proteinExistence type="inferred from homology"/>
<evidence type="ECO:0000256" key="13">
    <source>
        <dbReference type="ARBA" id="ARBA00023306"/>
    </source>
</evidence>
<dbReference type="NCBIfam" id="TIGR00179">
    <property type="entry name" value="murB"/>
    <property type="match status" value="1"/>
</dbReference>
<feature type="domain" description="FAD-binding PCMH-type" evidence="17">
    <location>
        <begin position="19"/>
        <end position="179"/>
    </location>
</feature>
<evidence type="ECO:0000256" key="7">
    <source>
        <dbReference type="ARBA" id="ARBA00022630"/>
    </source>
</evidence>
<feature type="active site" evidence="16">
    <location>
        <position position="279"/>
    </location>
</feature>
<evidence type="ECO:0000256" key="3">
    <source>
        <dbReference type="ARBA" id="ARBA00004496"/>
    </source>
</evidence>
<dbReference type="GO" id="GO:0008762">
    <property type="term" value="F:UDP-N-acetylmuramate dehydrogenase activity"/>
    <property type="evidence" value="ECO:0007669"/>
    <property type="project" value="UniProtKB-UniRule"/>
</dbReference>
<comment type="catalytic activity">
    <reaction evidence="15 16">
        <text>UDP-N-acetyl-alpha-D-muramate + NADP(+) = UDP-N-acetyl-3-O-(1-carboxyvinyl)-alpha-D-glucosamine + NADPH + H(+)</text>
        <dbReference type="Rhea" id="RHEA:12248"/>
        <dbReference type="ChEBI" id="CHEBI:15378"/>
        <dbReference type="ChEBI" id="CHEBI:57783"/>
        <dbReference type="ChEBI" id="CHEBI:58349"/>
        <dbReference type="ChEBI" id="CHEBI:68483"/>
        <dbReference type="ChEBI" id="CHEBI:70757"/>
        <dbReference type="EC" id="1.3.1.98"/>
    </reaction>
</comment>
<dbReference type="EMBL" id="MN577570">
    <property type="protein sequence ID" value="QGT49828.1"/>
    <property type="molecule type" value="Genomic_DNA"/>
</dbReference>
<comment type="function">
    <text evidence="2 16">Cell wall formation.</text>
</comment>
<dbReference type="InterPro" id="IPR036318">
    <property type="entry name" value="FAD-bd_PCMH-like_sf"/>
</dbReference>
<evidence type="ECO:0000256" key="14">
    <source>
        <dbReference type="ARBA" id="ARBA00023316"/>
    </source>
</evidence>
<dbReference type="UniPathway" id="UPA00219"/>
<comment type="cofactor">
    <cofactor evidence="1 16">
        <name>FAD</name>
        <dbReference type="ChEBI" id="CHEBI:57692"/>
    </cofactor>
</comment>
<dbReference type="Gene3D" id="3.30.465.10">
    <property type="match status" value="1"/>
</dbReference>
<dbReference type="InterPro" id="IPR016166">
    <property type="entry name" value="FAD-bd_PCMH"/>
</dbReference>
<dbReference type="PANTHER" id="PTHR21071:SF4">
    <property type="entry name" value="UDP-N-ACETYLENOLPYRUVOYLGLUCOSAMINE REDUCTASE"/>
    <property type="match status" value="1"/>
</dbReference>
<dbReference type="Pfam" id="PF02873">
    <property type="entry name" value="MurB_C"/>
    <property type="match status" value="1"/>
</dbReference>
<keyword evidence="9 16" id="KW-0521">NADP</keyword>
<evidence type="ECO:0000256" key="11">
    <source>
        <dbReference type="ARBA" id="ARBA00022984"/>
    </source>
</evidence>
<dbReference type="Pfam" id="PF01565">
    <property type="entry name" value="FAD_binding_4"/>
    <property type="match status" value="1"/>
</dbReference>
<keyword evidence="8 16" id="KW-0274">FAD</keyword>
<dbReference type="InterPro" id="IPR006094">
    <property type="entry name" value="Oxid_FAD_bind_N"/>
</dbReference>
<dbReference type="AlphaFoldDB" id="A0A650EL34"/>
<dbReference type="EC" id="1.3.1.98" evidence="16"/>
<dbReference type="HAMAP" id="MF_00037">
    <property type="entry name" value="MurB"/>
    <property type="match status" value="1"/>
</dbReference>
<keyword evidence="13 16" id="KW-0131">Cell cycle</keyword>
<comment type="subcellular location">
    <subcellularLocation>
        <location evidence="3 16">Cytoplasm</location>
    </subcellularLocation>
</comment>
<evidence type="ECO:0000256" key="2">
    <source>
        <dbReference type="ARBA" id="ARBA00003921"/>
    </source>
</evidence>
<reference evidence="18" key="1">
    <citation type="journal article" date="2020" name="J. ISSAAS">
        <title>Lactobacilli and other gastrointestinal microbiota of Peromyscus leucopus, reservoir host for agents of Lyme disease and other zoonoses in North America.</title>
        <authorList>
            <person name="Milovic A."/>
            <person name="Bassam K."/>
            <person name="Shao H."/>
            <person name="Chatzistamou I."/>
            <person name="Tufts D.M."/>
            <person name="Diuk-Wasser M."/>
            <person name="Barbour A.G."/>
        </authorList>
    </citation>
    <scope>NUCLEOTIDE SEQUENCE</scope>
    <source>
        <strain evidence="18">LL20</strain>
    </source>
</reference>
<name>A0A650EL34_9BACT</name>
<dbReference type="GO" id="GO:0071555">
    <property type="term" value="P:cell wall organization"/>
    <property type="evidence" value="ECO:0007669"/>
    <property type="project" value="UniProtKB-KW"/>
</dbReference>
<evidence type="ECO:0000256" key="6">
    <source>
        <dbReference type="ARBA" id="ARBA00022618"/>
    </source>
</evidence>
<evidence type="ECO:0000256" key="8">
    <source>
        <dbReference type="ARBA" id="ARBA00022827"/>
    </source>
</evidence>
<dbReference type="NCBIfam" id="NF010480">
    <property type="entry name" value="PRK13905.1"/>
    <property type="match status" value="1"/>
</dbReference>
<dbReference type="SUPFAM" id="SSF56176">
    <property type="entry name" value="FAD-binding/transporter-associated domain-like"/>
    <property type="match status" value="1"/>
</dbReference>
<keyword evidence="12 16" id="KW-0560">Oxidoreductase</keyword>
<evidence type="ECO:0000259" key="17">
    <source>
        <dbReference type="PROSITE" id="PS51387"/>
    </source>
</evidence>
<evidence type="ECO:0000256" key="4">
    <source>
        <dbReference type="ARBA" id="ARBA00004752"/>
    </source>
</evidence>
<dbReference type="PANTHER" id="PTHR21071">
    <property type="entry name" value="UDP-N-ACETYLENOLPYRUVOYLGLUCOSAMINE REDUCTASE"/>
    <property type="match status" value="1"/>
</dbReference>
<dbReference type="InterPro" id="IPR003170">
    <property type="entry name" value="MurB"/>
</dbReference>
<dbReference type="SUPFAM" id="SSF56194">
    <property type="entry name" value="Uridine diphospho-N-Acetylenolpyruvylglucosamine reductase, MurB, C-terminal domain"/>
    <property type="match status" value="1"/>
</dbReference>
<feature type="active site" description="Proton donor" evidence="16">
    <location>
        <position position="209"/>
    </location>
</feature>
<dbReference type="Gene3D" id="3.90.78.10">
    <property type="entry name" value="UDP-N-acetylenolpyruvoylglucosamine reductase, C-terminal domain"/>
    <property type="match status" value="1"/>
</dbReference>
<dbReference type="InterPro" id="IPR036635">
    <property type="entry name" value="MurB_C_sf"/>
</dbReference>
<gene>
    <name evidence="16" type="primary">murB</name>
    <name evidence="18" type="ORF">Melaina855_2150</name>
</gene>
<evidence type="ECO:0000256" key="5">
    <source>
        <dbReference type="ARBA" id="ARBA00022490"/>
    </source>
</evidence>
<evidence type="ECO:0000313" key="18">
    <source>
        <dbReference type="EMBL" id="QGT49828.1"/>
    </source>
</evidence>
<dbReference type="GO" id="GO:0009252">
    <property type="term" value="P:peptidoglycan biosynthetic process"/>
    <property type="evidence" value="ECO:0007669"/>
    <property type="project" value="UniProtKB-UniRule"/>
</dbReference>
<evidence type="ECO:0000256" key="9">
    <source>
        <dbReference type="ARBA" id="ARBA00022857"/>
    </source>
</evidence>
<dbReference type="GO" id="GO:0051301">
    <property type="term" value="P:cell division"/>
    <property type="evidence" value="ECO:0007669"/>
    <property type="project" value="UniProtKB-KW"/>
</dbReference>
<sequence>MKINSEINFDIKNLTSFKIGGKIKKVYFPTNLEEFEQILHEYPNIKVFGNLSNTLISSDGFDGAIILTTKMDSVLIEGTKVIADAGVKGPKLSQTVCEKGLSGFEFMIGFPGSVGGEICMNASANEQAISDKLVSITCFQPEKGIVKFKKSEMEFDYRTSRCQKENLIVLQAEFELETQSKEVIKTKMNENLAFRKAHQPSLVLPNCGSIFKNPQGDSAGRLLDSIGAKNFSVGGVKVWENHANFIVNYNKGTSTDVLNLMNQMYSKVKEKYNIELNPEIRFLGGNNKEENELCKILKIK</sequence>
<evidence type="ECO:0000256" key="10">
    <source>
        <dbReference type="ARBA" id="ARBA00022960"/>
    </source>
</evidence>
<evidence type="ECO:0000256" key="1">
    <source>
        <dbReference type="ARBA" id="ARBA00001974"/>
    </source>
</evidence>
<dbReference type="InterPro" id="IPR011601">
    <property type="entry name" value="MurB_C"/>
</dbReference>
<keyword evidence="6 16" id="KW-0132">Cell division</keyword>
<comment type="similarity">
    <text evidence="16">Belongs to the MurB family.</text>
</comment>
<accession>A0A650EL34</accession>
<keyword evidence="11 16" id="KW-0573">Peptidoglycan synthesis</keyword>
<keyword evidence="7 16" id="KW-0285">Flavoprotein</keyword>